<dbReference type="PANTHER" id="PTHR47515">
    <property type="entry name" value="LOW CALCIUM RESPONSE LOCUS PROTEIN T"/>
    <property type="match status" value="1"/>
</dbReference>
<dbReference type="InterPro" id="IPR025948">
    <property type="entry name" value="HTH-like_dom"/>
</dbReference>
<dbReference type="SUPFAM" id="SSF53098">
    <property type="entry name" value="Ribonuclease H-like"/>
    <property type="match status" value="1"/>
</dbReference>
<sequence length="372" mass="43335">MKKTKYTEEQIAFALRQAESGTTVAEVCRKMGICEATFFNWKKKYGGLGVSELRRLRQLDEENRKLKQLVADLSLDKAMLQDALPKKALRPAQRKALAGHLQKAYGVSIRRSCALLRLSLTGWYYRHSRPLQDAPLIKRMREIAEVRVRYGMRRIYVLLRREGWPVNHKRVHRLYVQAGLNLRTKRPRRRKAAAMRLDRPLLTGPDQLWSMDFVSDALFDGRRFRALTIVDNFTRECLAIEVAQNLRGEEVVAVLETLRFRRAVPARIQVDNGPEFISMTLDRFAYDHGITLDYSRPGKPTDNPFIESFNGSLRDECLNTHWFLSLEDAREKIESWRYDYNHFRPHSSLENSPPALFAEMMRMTPKLPMALP</sequence>
<evidence type="ECO:0000313" key="4">
    <source>
        <dbReference type="Proteomes" id="UP001430149"/>
    </source>
</evidence>
<gene>
    <name evidence="3" type="ORF">ISP19_03435</name>
</gene>
<dbReference type="PROSITE" id="PS50994">
    <property type="entry name" value="INTEGRASE"/>
    <property type="match status" value="1"/>
</dbReference>
<organism evidence="3 4">
    <name type="scientific">Dyella flava</name>
    <dbReference type="NCBI Taxonomy" id="1920170"/>
    <lineage>
        <taxon>Bacteria</taxon>
        <taxon>Pseudomonadati</taxon>
        <taxon>Pseudomonadota</taxon>
        <taxon>Gammaproteobacteria</taxon>
        <taxon>Lysobacterales</taxon>
        <taxon>Rhodanobacteraceae</taxon>
        <taxon>Dyella</taxon>
    </lineage>
</organism>
<dbReference type="Pfam" id="PF01527">
    <property type="entry name" value="HTH_Tnp_1"/>
    <property type="match status" value="1"/>
</dbReference>
<accession>A0ABS2JZJ4</accession>
<dbReference type="InterPro" id="IPR048020">
    <property type="entry name" value="Transpos_IS3"/>
</dbReference>
<comment type="caution">
    <text evidence="3">The sequence shown here is derived from an EMBL/GenBank/DDBJ whole genome shotgun (WGS) entry which is preliminary data.</text>
</comment>
<dbReference type="EMBL" id="JADIKE010000026">
    <property type="protein sequence ID" value="MBM7124421.1"/>
    <property type="molecule type" value="Genomic_DNA"/>
</dbReference>
<dbReference type="InterPro" id="IPR001584">
    <property type="entry name" value="Integrase_cat-core"/>
</dbReference>
<reference evidence="3" key="1">
    <citation type="submission" date="2020-10" db="EMBL/GenBank/DDBJ databases">
        <title>Phylogeny of dyella-like bacteria.</title>
        <authorList>
            <person name="Fu J."/>
        </authorList>
    </citation>
    <scope>NUCLEOTIDE SEQUENCE</scope>
    <source>
        <strain evidence="3">DHOC52</strain>
    </source>
</reference>
<evidence type="ECO:0000313" key="3">
    <source>
        <dbReference type="EMBL" id="MBM7124421.1"/>
    </source>
</evidence>
<feature type="domain" description="Integrase catalytic" evidence="2">
    <location>
        <begin position="201"/>
        <end position="361"/>
    </location>
</feature>
<dbReference type="Pfam" id="PF13276">
    <property type="entry name" value="HTH_21"/>
    <property type="match status" value="1"/>
</dbReference>
<dbReference type="NCBIfam" id="NF033516">
    <property type="entry name" value="transpos_IS3"/>
    <property type="match status" value="1"/>
</dbReference>
<dbReference type="Proteomes" id="UP001430149">
    <property type="component" value="Unassembled WGS sequence"/>
</dbReference>
<evidence type="ECO:0000259" key="2">
    <source>
        <dbReference type="PROSITE" id="PS50994"/>
    </source>
</evidence>
<dbReference type="InterPro" id="IPR036397">
    <property type="entry name" value="RNaseH_sf"/>
</dbReference>
<dbReference type="InterPro" id="IPR009057">
    <property type="entry name" value="Homeodomain-like_sf"/>
</dbReference>
<dbReference type="Pfam" id="PF13683">
    <property type="entry name" value="rve_3"/>
    <property type="match status" value="1"/>
</dbReference>
<comment type="similarity">
    <text evidence="1">Belongs to the transposase 8 family.</text>
</comment>
<dbReference type="RefSeq" id="WP_204679884.1">
    <property type="nucleotide sequence ID" value="NZ_BSNR01000023.1"/>
</dbReference>
<dbReference type="PANTHER" id="PTHR47515:SF1">
    <property type="entry name" value="BLR2054 PROTEIN"/>
    <property type="match status" value="1"/>
</dbReference>
<dbReference type="InterPro" id="IPR002514">
    <property type="entry name" value="Transposase_8"/>
</dbReference>
<name>A0ABS2JZJ4_9GAMM</name>
<evidence type="ECO:0000256" key="1">
    <source>
        <dbReference type="ARBA" id="ARBA00009964"/>
    </source>
</evidence>
<dbReference type="Gene3D" id="3.30.420.10">
    <property type="entry name" value="Ribonuclease H-like superfamily/Ribonuclease H"/>
    <property type="match status" value="1"/>
</dbReference>
<proteinExistence type="inferred from homology"/>
<keyword evidence="4" id="KW-1185">Reference proteome</keyword>
<protein>
    <submittedName>
        <fullName evidence="3">IS3 family transposase</fullName>
    </submittedName>
</protein>
<dbReference type="SUPFAM" id="SSF46689">
    <property type="entry name" value="Homeodomain-like"/>
    <property type="match status" value="1"/>
</dbReference>
<dbReference type="InterPro" id="IPR012337">
    <property type="entry name" value="RNaseH-like_sf"/>
</dbReference>